<protein>
    <recommendedName>
        <fullName evidence="9">gibberellin 3beta-dioxygenase</fullName>
        <ecNumber evidence="9">1.14.11.15</ecNumber>
    </recommendedName>
</protein>
<dbReference type="STRING" id="180498.A0A067KBF6"/>
<dbReference type="SUPFAM" id="SSF51197">
    <property type="entry name" value="Clavaminate synthase-like"/>
    <property type="match status" value="1"/>
</dbReference>
<dbReference type="Gene3D" id="2.60.120.330">
    <property type="entry name" value="B-lactam Antibiotic, Isopenicillin N Synthase, Chain"/>
    <property type="match status" value="1"/>
</dbReference>
<dbReference type="Pfam" id="PF03171">
    <property type="entry name" value="2OG-FeII_Oxy"/>
    <property type="match status" value="1"/>
</dbReference>
<dbReference type="EC" id="1.14.11.15" evidence="9"/>
<evidence type="ECO:0000256" key="5">
    <source>
        <dbReference type="ARBA" id="ARBA00023002"/>
    </source>
</evidence>
<comment type="similarity">
    <text evidence="8">Belongs to the iron/ascorbate-dependent oxidoreductase family. GA3OX subfamily.</text>
</comment>
<reference evidence="12 13" key="1">
    <citation type="journal article" date="2014" name="PLoS ONE">
        <title>Global Analysis of Gene Expression Profiles in Physic Nut (Jatropha curcas L.) Seedlings Exposed to Salt Stress.</title>
        <authorList>
            <person name="Zhang L."/>
            <person name="Zhang C."/>
            <person name="Wu P."/>
            <person name="Chen Y."/>
            <person name="Li M."/>
            <person name="Jiang H."/>
            <person name="Wu G."/>
        </authorList>
    </citation>
    <scope>NUCLEOTIDE SEQUENCE [LARGE SCALE GENOMIC DNA]</scope>
    <source>
        <strain evidence="13">cv. GZQX0401</strain>
        <tissue evidence="12">Young leaves</tissue>
    </source>
</reference>
<keyword evidence="4" id="KW-0223">Dioxygenase</keyword>
<dbReference type="EMBL" id="KK914582">
    <property type="protein sequence ID" value="KDP32333.1"/>
    <property type="molecule type" value="Genomic_DNA"/>
</dbReference>
<dbReference type="InterPro" id="IPR050231">
    <property type="entry name" value="Iron_ascorbate_oxido_reductase"/>
</dbReference>
<dbReference type="GO" id="GO:0016707">
    <property type="term" value="F:gibberellin 3-beta-dioxygenase activity"/>
    <property type="evidence" value="ECO:0007669"/>
    <property type="project" value="UniProtKB-EC"/>
</dbReference>
<organism evidence="12 13">
    <name type="scientific">Jatropha curcas</name>
    <name type="common">Barbados nut</name>
    <dbReference type="NCBI Taxonomy" id="180498"/>
    <lineage>
        <taxon>Eukaryota</taxon>
        <taxon>Viridiplantae</taxon>
        <taxon>Streptophyta</taxon>
        <taxon>Embryophyta</taxon>
        <taxon>Tracheophyta</taxon>
        <taxon>Spermatophyta</taxon>
        <taxon>Magnoliopsida</taxon>
        <taxon>eudicotyledons</taxon>
        <taxon>Gunneridae</taxon>
        <taxon>Pentapetalae</taxon>
        <taxon>rosids</taxon>
        <taxon>fabids</taxon>
        <taxon>Malpighiales</taxon>
        <taxon>Euphorbiaceae</taxon>
        <taxon>Crotonoideae</taxon>
        <taxon>Jatropheae</taxon>
        <taxon>Jatropha</taxon>
    </lineage>
</organism>
<sequence>MQLNQITPLDFKNVAKLPDSHRWTLSSENPSQDPLTQESVPIIDLNDPHAPSLIREANENWGMFQLTNHGVPITLMQEIQSQTQRLFALPADQKLLAARSPDGLTGYGMARISSFLNKQLWFEGFTIIGSPAQHASQFWPNDYTTFCDVVEEYQKEMKGLSERLIGLMFKSLGLAQEDVKWFTTKSETQHQPQSVLQLNSYPICPEAGQAMGLAPHTDSTLLTLVHQNNASGLQVFREGSGWVPVHPVDGALVVNIGDLMQILSNGRFKSVLHRAVVNETYHRTSVVHFYGPPMDAEVSPLMHLIDFDHPVLYRAVSWKEYLDAKKIHFDKTLDFIKQDALGVPKNGH</sequence>
<dbReference type="PROSITE" id="PS51471">
    <property type="entry name" value="FE2OG_OXY"/>
    <property type="match status" value="1"/>
</dbReference>
<dbReference type="Pfam" id="PF14226">
    <property type="entry name" value="DIOX_N"/>
    <property type="match status" value="1"/>
</dbReference>
<dbReference type="InterPro" id="IPR005123">
    <property type="entry name" value="Oxoglu/Fe-dep_dioxygenase_dom"/>
</dbReference>
<keyword evidence="5 10" id="KW-0560">Oxidoreductase</keyword>
<dbReference type="InterPro" id="IPR044861">
    <property type="entry name" value="IPNS-like_FE2OG_OXY"/>
</dbReference>
<feature type="domain" description="Fe2OG dioxygenase" evidence="11">
    <location>
        <begin position="191"/>
        <end position="292"/>
    </location>
</feature>
<evidence type="ECO:0000259" key="11">
    <source>
        <dbReference type="PROSITE" id="PS51471"/>
    </source>
</evidence>
<dbReference type="GO" id="GO:0046872">
    <property type="term" value="F:metal ion binding"/>
    <property type="evidence" value="ECO:0007669"/>
    <property type="project" value="UniProtKB-KW"/>
</dbReference>
<evidence type="ECO:0000256" key="8">
    <source>
        <dbReference type="ARBA" id="ARBA00061560"/>
    </source>
</evidence>
<keyword evidence="13" id="KW-1185">Reference proteome</keyword>
<evidence type="ECO:0000256" key="7">
    <source>
        <dbReference type="ARBA" id="ARBA00037909"/>
    </source>
</evidence>
<comment type="cofactor">
    <cofactor evidence="1">
        <name>L-ascorbate</name>
        <dbReference type="ChEBI" id="CHEBI:38290"/>
    </cofactor>
</comment>
<evidence type="ECO:0000256" key="6">
    <source>
        <dbReference type="ARBA" id="ARBA00023004"/>
    </source>
</evidence>
<dbReference type="InterPro" id="IPR027443">
    <property type="entry name" value="IPNS-like_sf"/>
</dbReference>
<name>A0A067KBF6_JATCU</name>
<dbReference type="AlphaFoldDB" id="A0A067KBF6"/>
<dbReference type="OrthoDB" id="288590at2759"/>
<accession>A0A067KBF6</accession>
<evidence type="ECO:0000256" key="9">
    <source>
        <dbReference type="ARBA" id="ARBA00066695"/>
    </source>
</evidence>
<comment type="pathway">
    <text evidence="7">Plant hormone biosynthesis; gibberellin biosynthesis.</text>
</comment>
<dbReference type="Proteomes" id="UP000027138">
    <property type="component" value="Unassembled WGS sequence"/>
</dbReference>
<evidence type="ECO:0000256" key="2">
    <source>
        <dbReference type="ARBA" id="ARBA00004972"/>
    </source>
</evidence>
<dbReference type="GO" id="GO:0009686">
    <property type="term" value="P:gibberellin biosynthetic process"/>
    <property type="evidence" value="ECO:0007669"/>
    <property type="project" value="UniProtKB-ARBA"/>
</dbReference>
<evidence type="ECO:0000313" key="12">
    <source>
        <dbReference type="EMBL" id="KDP32333.1"/>
    </source>
</evidence>
<evidence type="ECO:0000256" key="1">
    <source>
        <dbReference type="ARBA" id="ARBA00001961"/>
    </source>
</evidence>
<dbReference type="FunFam" id="2.60.120.330:FF:000013">
    <property type="entry name" value="Gibberellin 3-beta-dioxygenase 1"/>
    <property type="match status" value="1"/>
</dbReference>
<gene>
    <name evidence="12" type="ORF">JCGZ_13258</name>
</gene>
<evidence type="ECO:0000313" key="13">
    <source>
        <dbReference type="Proteomes" id="UP000027138"/>
    </source>
</evidence>
<evidence type="ECO:0000256" key="3">
    <source>
        <dbReference type="ARBA" id="ARBA00022723"/>
    </source>
</evidence>
<dbReference type="KEGG" id="jcu:105639291"/>
<keyword evidence="6 10" id="KW-0408">Iron</keyword>
<comment type="pathway">
    <text evidence="2">Hormone biosynthesis.</text>
</comment>
<proteinExistence type="inferred from homology"/>
<keyword evidence="3 10" id="KW-0479">Metal-binding</keyword>
<evidence type="ECO:0000256" key="4">
    <source>
        <dbReference type="ARBA" id="ARBA00022964"/>
    </source>
</evidence>
<dbReference type="PANTHER" id="PTHR47990">
    <property type="entry name" value="2-OXOGLUTARATE (2OG) AND FE(II)-DEPENDENT OXYGENASE SUPERFAMILY PROTEIN-RELATED"/>
    <property type="match status" value="1"/>
</dbReference>
<evidence type="ECO:0000256" key="10">
    <source>
        <dbReference type="RuleBase" id="RU003682"/>
    </source>
</evidence>
<dbReference type="InterPro" id="IPR026992">
    <property type="entry name" value="DIOX_N"/>
</dbReference>